<evidence type="ECO:0000259" key="11">
    <source>
        <dbReference type="PROSITE" id="PS52015"/>
    </source>
</evidence>
<dbReference type="InterPro" id="IPR037682">
    <property type="entry name" value="TonB_C"/>
</dbReference>
<dbReference type="PANTHER" id="PTHR33446">
    <property type="entry name" value="PROTEIN TONB-RELATED"/>
    <property type="match status" value="1"/>
</dbReference>
<dbReference type="Pfam" id="PF03544">
    <property type="entry name" value="TonB_C"/>
    <property type="match status" value="1"/>
</dbReference>
<dbReference type="PROSITE" id="PS51257">
    <property type="entry name" value="PROKAR_LIPOPROTEIN"/>
    <property type="match status" value="1"/>
</dbReference>
<feature type="signal peptide" evidence="10">
    <location>
        <begin position="1"/>
        <end position="19"/>
    </location>
</feature>
<dbReference type="InterPro" id="IPR006260">
    <property type="entry name" value="TonB/TolA_C"/>
</dbReference>
<evidence type="ECO:0000313" key="13">
    <source>
        <dbReference type="Proteomes" id="UP001231915"/>
    </source>
</evidence>
<keyword evidence="4" id="KW-1003">Cell membrane</keyword>
<evidence type="ECO:0000256" key="9">
    <source>
        <dbReference type="ARBA" id="ARBA00023136"/>
    </source>
</evidence>
<keyword evidence="7" id="KW-0653">Protein transport</keyword>
<evidence type="ECO:0000256" key="8">
    <source>
        <dbReference type="ARBA" id="ARBA00022989"/>
    </source>
</evidence>
<evidence type="ECO:0000256" key="4">
    <source>
        <dbReference type="ARBA" id="ARBA00022475"/>
    </source>
</evidence>
<evidence type="ECO:0000256" key="7">
    <source>
        <dbReference type="ARBA" id="ARBA00022927"/>
    </source>
</evidence>
<dbReference type="EMBL" id="JASJUT010000016">
    <property type="protein sequence ID" value="MDK2598345.1"/>
    <property type="molecule type" value="Genomic_DNA"/>
</dbReference>
<evidence type="ECO:0000256" key="1">
    <source>
        <dbReference type="ARBA" id="ARBA00004383"/>
    </source>
</evidence>
<keyword evidence="10" id="KW-0732">Signal</keyword>
<evidence type="ECO:0000256" key="2">
    <source>
        <dbReference type="ARBA" id="ARBA00006555"/>
    </source>
</evidence>
<reference evidence="12 13" key="1">
    <citation type="submission" date="2023-05" db="EMBL/GenBank/DDBJ databases">
        <title>Pseudoalteromonas ardens sp. nov., Pseudoalteromonas obscura sp. nov., and Pseudoalteromonas umbrosa sp. nov., isolated from the coral Montipora capitata.</title>
        <authorList>
            <person name="Thomas E.M."/>
            <person name="Smith E.M."/>
            <person name="Papke E."/>
            <person name="Shlafstein M.D."/>
            <person name="Oline D.K."/>
            <person name="Videau P."/>
            <person name="Saw J.H."/>
            <person name="Strangman W.K."/>
            <person name="Ushijima B."/>
        </authorList>
    </citation>
    <scope>NUCLEOTIDE SEQUENCE [LARGE SCALE GENOMIC DNA]</scope>
    <source>
        <strain evidence="12 13">P94</strain>
    </source>
</reference>
<keyword evidence="3" id="KW-0813">Transport</keyword>
<organism evidence="12 13">
    <name type="scientific">Pseudoalteromonas obscura</name>
    <dbReference type="NCBI Taxonomy" id="3048491"/>
    <lineage>
        <taxon>Bacteria</taxon>
        <taxon>Pseudomonadati</taxon>
        <taxon>Pseudomonadota</taxon>
        <taxon>Gammaproteobacteria</taxon>
        <taxon>Alteromonadales</taxon>
        <taxon>Pseudoalteromonadaceae</taxon>
        <taxon>Pseudoalteromonas</taxon>
    </lineage>
</organism>
<evidence type="ECO:0000256" key="6">
    <source>
        <dbReference type="ARBA" id="ARBA00022692"/>
    </source>
</evidence>
<dbReference type="InterPro" id="IPR051045">
    <property type="entry name" value="TonB-dependent_transducer"/>
</dbReference>
<gene>
    <name evidence="12" type="ORF">QNM18_25145</name>
</gene>
<dbReference type="SUPFAM" id="SSF74653">
    <property type="entry name" value="TolA/TonB C-terminal domain"/>
    <property type="match status" value="1"/>
</dbReference>
<evidence type="ECO:0000256" key="3">
    <source>
        <dbReference type="ARBA" id="ARBA00022448"/>
    </source>
</evidence>
<protein>
    <submittedName>
        <fullName evidence="12">Energy transducer TonB</fullName>
    </submittedName>
</protein>
<evidence type="ECO:0000313" key="12">
    <source>
        <dbReference type="EMBL" id="MDK2598345.1"/>
    </source>
</evidence>
<keyword evidence="13" id="KW-1185">Reference proteome</keyword>
<feature type="chain" id="PRO_5046627024" evidence="10">
    <location>
        <begin position="20"/>
        <end position="97"/>
    </location>
</feature>
<dbReference type="RefSeq" id="WP_284138769.1">
    <property type="nucleotide sequence ID" value="NZ_JASJUT010000016.1"/>
</dbReference>
<comment type="similarity">
    <text evidence="2">Belongs to the TonB family.</text>
</comment>
<name>A0ABT7ETF6_9GAMM</name>
<keyword evidence="9" id="KW-0472">Membrane</keyword>
<feature type="domain" description="TonB C-terminal" evidence="11">
    <location>
        <begin position="4"/>
        <end position="97"/>
    </location>
</feature>
<proteinExistence type="inferred from homology"/>
<keyword evidence="6" id="KW-0812">Transmembrane</keyword>
<evidence type="ECO:0000256" key="5">
    <source>
        <dbReference type="ARBA" id="ARBA00022519"/>
    </source>
</evidence>
<dbReference type="Proteomes" id="UP001231915">
    <property type="component" value="Unassembled WGS sequence"/>
</dbReference>
<evidence type="ECO:0000256" key="10">
    <source>
        <dbReference type="SAM" id="SignalP"/>
    </source>
</evidence>
<accession>A0ABT7ETF6</accession>
<comment type="subcellular location">
    <subcellularLocation>
        <location evidence="1">Cell inner membrane</location>
        <topology evidence="1">Single-pass membrane protein</topology>
        <orientation evidence="1">Periplasmic side</orientation>
    </subcellularLocation>
</comment>
<keyword evidence="8" id="KW-1133">Transmembrane helix</keyword>
<sequence length="97" mass="10976">MKVSLILSLILILCSCASSSDKQQEAIGNGYVILSFDINEQGQTENIEVVESSHEGFFDNEAINSLKKWKYRPKLVNGVPTKKENQKVQLEFEIKKD</sequence>
<dbReference type="NCBIfam" id="TIGR01352">
    <property type="entry name" value="tonB_Cterm"/>
    <property type="match status" value="1"/>
</dbReference>
<keyword evidence="5" id="KW-0997">Cell inner membrane</keyword>
<dbReference type="PROSITE" id="PS52015">
    <property type="entry name" value="TONB_CTD"/>
    <property type="match status" value="1"/>
</dbReference>
<dbReference type="PANTHER" id="PTHR33446:SF14">
    <property type="entry name" value="PROTEIN TONB"/>
    <property type="match status" value="1"/>
</dbReference>
<comment type="caution">
    <text evidence="12">The sequence shown here is derived from an EMBL/GenBank/DDBJ whole genome shotgun (WGS) entry which is preliminary data.</text>
</comment>
<dbReference type="Gene3D" id="3.30.1150.10">
    <property type="match status" value="1"/>
</dbReference>